<name>A0ACB9ZAB9_9PEZI</name>
<accession>A0ACB9ZAB9</accession>
<evidence type="ECO:0000313" key="2">
    <source>
        <dbReference type="Proteomes" id="UP001497700"/>
    </source>
</evidence>
<keyword evidence="2" id="KW-1185">Reference proteome</keyword>
<dbReference type="Proteomes" id="UP001497700">
    <property type="component" value="Unassembled WGS sequence"/>
</dbReference>
<dbReference type="EMBL" id="MU393439">
    <property type="protein sequence ID" value="KAI4868316.1"/>
    <property type="molecule type" value="Genomic_DNA"/>
</dbReference>
<proteinExistence type="predicted"/>
<comment type="caution">
    <text evidence="1">The sequence shown here is derived from an EMBL/GenBank/DDBJ whole genome shotgun (WGS) entry which is preliminary data.</text>
</comment>
<evidence type="ECO:0000313" key="1">
    <source>
        <dbReference type="EMBL" id="KAI4868316.1"/>
    </source>
</evidence>
<protein>
    <submittedName>
        <fullName evidence="1">MFS general substrate transporter</fullName>
    </submittedName>
</protein>
<gene>
    <name evidence="1" type="ORF">F4820DRAFT_136546</name>
</gene>
<reference evidence="1 2" key="1">
    <citation type="journal article" date="2022" name="New Phytol.">
        <title>Ecological generalism drives hyperdiversity of secondary metabolite gene clusters in xylarialean endophytes.</title>
        <authorList>
            <person name="Franco M.E.E."/>
            <person name="Wisecaver J.H."/>
            <person name="Arnold A.E."/>
            <person name="Ju Y.M."/>
            <person name="Slot J.C."/>
            <person name="Ahrendt S."/>
            <person name="Moore L.P."/>
            <person name="Eastman K.E."/>
            <person name="Scott K."/>
            <person name="Konkel Z."/>
            <person name="Mondo S.J."/>
            <person name="Kuo A."/>
            <person name="Hayes R.D."/>
            <person name="Haridas S."/>
            <person name="Andreopoulos B."/>
            <person name="Riley R."/>
            <person name="LaButti K."/>
            <person name="Pangilinan J."/>
            <person name="Lipzen A."/>
            <person name="Amirebrahimi M."/>
            <person name="Yan J."/>
            <person name="Adam C."/>
            <person name="Keymanesh K."/>
            <person name="Ng V."/>
            <person name="Louie K."/>
            <person name="Northen T."/>
            <person name="Drula E."/>
            <person name="Henrissat B."/>
            <person name="Hsieh H.M."/>
            <person name="Youens-Clark K."/>
            <person name="Lutzoni F."/>
            <person name="Miadlikowska J."/>
            <person name="Eastwood D.C."/>
            <person name="Hamelin R.C."/>
            <person name="Grigoriev I.V."/>
            <person name="U'Ren J.M."/>
        </authorList>
    </citation>
    <scope>NUCLEOTIDE SEQUENCE [LARGE SCALE GENOMIC DNA]</scope>
    <source>
        <strain evidence="1 2">CBS 119005</strain>
    </source>
</reference>
<organism evidence="1 2">
    <name type="scientific">Hypoxylon rubiginosum</name>
    <dbReference type="NCBI Taxonomy" id="110542"/>
    <lineage>
        <taxon>Eukaryota</taxon>
        <taxon>Fungi</taxon>
        <taxon>Dikarya</taxon>
        <taxon>Ascomycota</taxon>
        <taxon>Pezizomycotina</taxon>
        <taxon>Sordariomycetes</taxon>
        <taxon>Xylariomycetidae</taxon>
        <taxon>Xylariales</taxon>
        <taxon>Hypoxylaceae</taxon>
        <taxon>Hypoxylon</taxon>
    </lineage>
</organism>
<sequence length="452" mass="47904">MSTTQATVTEAQSYPMTELGPHASKDAEASPVEETPADADVVQSEAATPMLKLVVAGYSFFCAGVNDGTLGPLIPYIISSFGIGTGEIAIIYGTTFLGWLLAAVTNPFLAAYLTLGQLLGAGSVLQLAAHLLRPRGPLPLFCAAFLPQSLGMAYQDAHSNAFVGGLRNVPHRWLGFIHACYALGCFVGPLLATAVATSAPGDGDGEDAWRRVYFVLIGICVLNVAGVAVAFRDSLWRRPHHHRNNNDGGGQRKRGRAAMRGTARLLRSKTLWLLSLFYFLTLGANFTAGGWVVEFLTAVRGGDLAAAGYVPTGFYGGMLAGRLLLAEPTFRWGEQRMLLLYSVLCVALQLVFWLQPDVVGSAVALSFIGFFSGPFFATGMSVASKLFPREDQPAALGFIFVLAQAGGAIFPSVTGLIATSAGVAVLQPIVLGLYVAGGISWWLVPKVPQRSD</sequence>